<accession>A0A7G1KX26</accession>
<dbReference type="PANTHER" id="PTHR42760">
    <property type="entry name" value="SHORT-CHAIN DEHYDROGENASES/REDUCTASES FAMILY MEMBER"/>
    <property type="match status" value="1"/>
</dbReference>
<dbReference type="InterPro" id="IPR057326">
    <property type="entry name" value="KR_dom"/>
</dbReference>
<dbReference type="SMART" id="SM00822">
    <property type="entry name" value="PKS_KR"/>
    <property type="match status" value="1"/>
</dbReference>
<dbReference type="Proteomes" id="UP000516173">
    <property type="component" value="Chromosome"/>
</dbReference>
<dbReference type="InterPro" id="IPR002347">
    <property type="entry name" value="SDR_fam"/>
</dbReference>
<evidence type="ECO:0000259" key="2">
    <source>
        <dbReference type="SMART" id="SM00822"/>
    </source>
</evidence>
<reference evidence="3 4" key="1">
    <citation type="submission" date="2020-08" db="EMBL/GenBank/DDBJ databases">
        <title>Genome Sequencing of Nocardia wallacei strain FMUON74 and assembly.</title>
        <authorList>
            <person name="Toyokawa M."/>
            <person name="Uesaka K."/>
        </authorList>
    </citation>
    <scope>NUCLEOTIDE SEQUENCE [LARGE SCALE GENOMIC DNA]</scope>
    <source>
        <strain evidence="3 4">FMUON74</strain>
    </source>
</reference>
<dbReference type="Gene3D" id="3.40.50.720">
    <property type="entry name" value="NAD(P)-binding Rossmann-like Domain"/>
    <property type="match status" value="1"/>
</dbReference>
<dbReference type="PANTHER" id="PTHR42760:SF40">
    <property type="entry name" value="3-OXOACYL-[ACYL-CARRIER-PROTEIN] REDUCTASE, CHLOROPLASTIC"/>
    <property type="match status" value="1"/>
</dbReference>
<dbReference type="PRINTS" id="PR00081">
    <property type="entry name" value="GDHRDH"/>
</dbReference>
<proteinExistence type="inferred from homology"/>
<evidence type="ECO:0000313" key="4">
    <source>
        <dbReference type="Proteomes" id="UP000516173"/>
    </source>
</evidence>
<sequence length="238" mass="24448">MARTIVVTGGSRGLGRAVAQRFAELGEQVVITGRSDRVERTAAELGVVGIRCDATDPASVENFAAQVGPSVDVLVNMAGGNADFSGPEPDSLAATAQRWHDNLAANVLSAVLTTTALRDRLRAGGSVINIGSIGAEYAGSSYGAAKAALAAWSAGLSAQLGPAGVTVNAVAPGYIEDTDFFQGRLTDERLAQLVAATHDKRPGRPAEVAGLVEFLASPQARHLTGQTIHLNGGAYTTR</sequence>
<dbReference type="PRINTS" id="PR00080">
    <property type="entry name" value="SDRFAMILY"/>
</dbReference>
<dbReference type="GO" id="GO:0030497">
    <property type="term" value="P:fatty acid elongation"/>
    <property type="evidence" value="ECO:0007669"/>
    <property type="project" value="TreeGrafter"/>
</dbReference>
<dbReference type="SUPFAM" id="SSF51735">
    <property type="entry name" value="NAD(P)-binding Rossmann-fold domains"/>
    <property type="match status" value="1"/>
</dbReference>
<dbReference type="RefSeq" id="WP_187684514.1">
    <property type="nucleotide sequence ID" value="NZ_AP023396.1"/>
</dbReference>
<organism evidence="3 4">
    <name type="scientific">Nocardia wallacei</name>
    <dbReference type="NCBI Taxonomy" id="480035"/>
    <lineage>
        <taxon>Bacteria</taxon>
        <taxon>Bacillati</taxon>
        <taxon>Actinomycetota</taxon>
        <taxon>Actinomycetes</taxon>
        <taxon>Mycobacteriales</taxon>
        <taxon>Nocardiaceae</taxon>
        <taxon>Nocardia</taxon>
    </lineage>
</organism>
<gene>
    <name evidence="3" type="primary">fabG_7</name>
    <name evidence="3" type="ORF">NWFMUON74_54060</name>
</gene>
<dbReference type="EMBL" id="AP023396">
    <property type="protein sequence ID" value="BCK57634.1"/>
    <property type="molecule type" value="Genomic_DNA"/>
</dbReference>
<evidence type="ECO:0000256" key="1">
    <source>
        <dbReference type="ARBA" id="ARBA00006484"/>
    </source>
</evidence>
<comment type="similarity">
    <text evidence="1">Belongs to the short-chain dehydrogenases/reductases (SDR) family.</text>
</comment>
<dbReference type="InterPro" id="IPR020904">
    <property type="entry name" value="Sc_DH/Rdtase_CS"/>
</dbReference>
<feature type="domain" description="Ketoreductase" evidence="2">
    <location>
        <begin position="3"/>
        <end position="178"/>
    </location>
</feature>
<protein>
    <submittedName>
        <fullName evidence="3">3-oxoacyl-ACP reductase</fullName>
    </submittedName>
</protein>
<name>A0A7G1KX26_9NOCA</name>
<dbReference type="InterPro" id="IPR036291">
    <property type="entry name" value="NAD(P)-bd_dom_sf"/>
</dbReference>
<dbReference type="GO" id="GO:0016616">
    <property type="term" value="F:oxidoreductase activity, acting on the CH-OH group of donors, NAD or NADP as acceptor"/>
    <property type="evidence" value="ECO:0007669"/>
    <property type="project" value="UniProtKB-ARBA"/>
</dbReference>
<dbReference type="KEGG" id="nwl:NWFMUON74_54060"/>
<dbReference type="PROSITE" id="PS00061">
    <property type="entry name" value="ADH_SHORT"/>
    <property type="match status" value="1"/>
</dbReference>
<dbReference type="CDD" id="cd05233">
    <property type="entry name" value="SDR_c"/>
    <property type="match status" value="1"/>
</dbReference>
<dbReference type="Pfam" id="PF13561">
    <property type="entry name" value="adh_short_C2"/>
    <property type="match status" value="1"/>
</dbReference>
<dbReference type="AlphaFoldDB" id="A0A7G1KX26"/>
<keyword evidence="4" id="KW-1185">Reference proteome</keyword>
<evidence type="ECO:0000313" key="3">
    <source>
        <dbReference type="EMBL" id="BCK57634.1"/>
    </source>
</evidence>
<dbReference type="GeneID" id="80349842"/>